<comment type="caution">
    <text evidence="15">The sequence shown here is derived from an EMBL/GenBank/DDBJ whole genome shotgun (WGS) entry which is preliminary data.</text>
</comment>
<evidence type="ECO:0000256" key="8">
    <source>
        <dbReference type="ARBA" id="ARBA00022989"/>
    </source>
</evidence>
<dbReference type="SUPFAM" id="SSF90123">
    <property type="entry name" value="ABC transporter transmembrane region"/>
    <property type="match status" value="1"/>
</dbReference>
<dbReference type="PROSITE" id="PS50893">
    <property type="entry name" value="ABC_TRANSPORTER_2"/>
    <property type="match status" value="1"/>
</dbReference>
<dbReference type="Gene3D" id="1.20.1560.10">
    <property type="entry name" value="ABC transporter type 1, transmembrane domain"/>
    <property type="match status" value="1"/>
</dbReference>
<dbReference type="EC" id="7.6.2.2" evidence="3"/>
<dbReference type="PANTHER" id="PTHR24221:SF654">
    <property type="entry name" value="ATP-BINDING CASSETTE SUB-FAMILY B MEMBER 6"/>
    <property type="match status" value="1"/>
</dbReference>
<evidence type="ECO:0000313" key="15">
    <source>
        <dbReference type="EMBL" id="PPE04058.1"/>
    </source>
</evidence>
<evidence type="ECO:0000256" key="7">
    <source>
        <dbReference type="ARBA" id="ARBA00022840"/>
    </source>
</evidence>
<organism evidence="15 16">
    <name type="scientific">Holospora curviuscula</name>
    <dbReference type="NCBI Taxonomy" id="1082868"/>
    <lineage>
        <taxon>Bacteria</taxon>
        <taxon>Pseudomonadati</taxon>
        <taxon>Pseudomonadota</taxon>
        <taxon>Alphaproteobacteria</taxon>
        <taxon>Holosporales</taxon>
        <taxon>Holosporaceae</taxon>
        <taxon>Holospora</taxon>
    </lineage>
</organism>
<keyword evidence="7 15" id="KW-0067">ATP-binding</keyword>
<dbReference type="PANTHER" id="PTHR24221">
    <property type="entry name" value="ATP-BINDING CASSETTE SUB-FAMILY B"/>
    <property type="match status" value="1"/>
</dbReference>
<proteinExistence type="inferred from homology"/>
<feature type="transmembrane region" description="Helical" evidence="12">
    <location>
        <begin position="28"/>
        <end position="51"/>
    </location>
</feature>
<reference evidence="15 16" key="1">
    <citation type="submission" date="2017-11" db="EMBL/GenBank/DDBJ databases">
        <title>Comparative genomic analysis of Holospora spp., intranuclear symbionts of paramecia.</title>
        <authorList>
            <person name="Garushyants S.K."/>
            <person name="Beliavskaya A."/>
            <person name="Malko D.B."/>
            <person name="Logacheva M.D."/>
            <person name="Rautian M.S."/>
            <person name="Gelfand M.S."/>
        </authorList>
    </citation>
    <scope>NUCLEOTIDE SEQUENCE [LARGE SCALE GENOMIC DNA]</scope>
    <source>
        <strain evidence="16">02AZ16</strain>
    </source>
</reference>
<evidence type="ECO:0000256" key="6">
    <source>
        <dbReference type="ARBA" id="ARBA00022741"/>
    </source>
</evidence>
<dbReference type="Pfam" id="PF00664">
    <property type="entry name" value="ABC_membrane"/>
    <property type="match status" value="1"/>
</dbReference>
<gene>
    <name evidence="15" type="ORF">HCUR_00593</name>
</gene>
<dbReference type="Gene3D" id="3.40.50.300">
    <property type="entry name" value="P-loop containing nucleotide triphosphate hydrolases"/>
    <property type="match status" value="1"/>
</dbReference>
<dbReference type="PROSITE" id="PS50929">
    <property type="entry name" value="ABC_TM1F"/>
    <property type="match status" value="1"/>
</dbReference>
<dbReference type="InterPro" id="IPR039421">
    <property type="entry name" value="Type_1_exporter"/>
</dbReference>
<feature type="transmembrane region" description="Helical" evidence="12">
    <location>
        <begin position="170"/>
        <end position="193"/>
    </location>
</feature>
<keyword evidence="5 12" id="KW-0812">Transmembrane</keyword>
<evidence type="ECO:0000259" key="14">
    <source>
        <dbReference type="PROSITE" id="PS50929"/>
    </source>
</evidence>
<dbReference type="AlphaFoldDB" id="A0A2S5R9S3"/>
<dbReference type="RefSeq" id="WP_104206659.1">
    <property type="nucleotide sequence ID" value="NZ_PHHC01000079.1"/>
</dbReference>
<evidence type="ECO:0000259" key="13">
    <source>
        <dbReference type="PROSITE" id="PS50893"/>
    </source>
</evidence>
<feature type="domain" description="ABC transporter" evidence="13">
    <location>
        <begin position="350"/>
        <end position="584"/>
    </location>
</feature>
<dbReference type="InterPro" id="IPR017871">
    <property type="entry name" value="ABC_transporter-like_CS"/>
</dbReference>
<dbReference type="OrthoDB" id="9804259at2"/>
<comment type="similarity">
    <text evidence="2">Belongs to the ABC transporter superfamily. Drug exporter-2 (TC 3.A.1.117) family.</text>
</comment>
<dbReference type="PROSITE" id="PS00211">
    <property type="entry name" value="ABC_TRANSPORTER_1"/>
    <property type="match status" value="1"/>
</dbReference>
<comment type="subcellular location">
    <subcellularLocation>
        <location evidence="1">Cell membrane</location>
        <topology evidence="1">Multi-pass membrane protein</topology>
    </subcellularLocation>
</comment>
<dbReference type="FunFam" id="3.40.50.300:FF:000604">
    <property type="entry name" value="ABC transporter B family member 28"/>
    <property type="match status" value="1"/>
</dbReference>
<feature type="transmembrane region" description="Helical" evidence="12">
    <location>
        <begin position="146"/>
        <end position="164"/>
    </location>
</feature>
<dbReference type="GO" id="GO:0034040">
    <property type="term" value="F:ATPase-coupled lipid transmembrane transporter activity"/>
    <property type="evidence" value="ECO:0007669"/>
    <property type="project" value="TreeGrafter"/>
</dbReference>
<dbReference type="SMART" id="SM00382">
    <property type="entry name" value="AAA"/>
    <property type="match status" value="1"/>
</dbReference>
<sequence>MSEADHSLPISFIQLGRFLWRCCLHTPWCASFLVVCPFLWAAEVTLIPYAIGNFLDHLHPLVTYSDVKDPVLLFVGALCMVTCAYRLFNYMVGIRMIPGLRSRLARFGLQHVLNMPYALLKEELPGELSGKISDLPKVVPELLEMFCWRILAPCIALALSLVLLNRKDTVFALITFFWALFFITGNLLMVPYLTDRSAHFARCGNQILGVIADSVLNVFTVKIYKGEAKEEIYLQKSCKQGEKAEQKLQWIYFFMHLCSALVYILTLVGTLYVALHRFREEKISLGDLSVVMHLNLSIAHVLWESSFDFNRIAQHLGRMKQVLGLFYTPRPSPTIEEKNHPLVFHSAPSIRFDHVNFSYSSGAPLFQNLCLTINPEEKIGLVGYSGAGKTSFVQLLLRFYPLNSGKILLNDVPINSMDLELFYQNITFVSQNPQFFRRTIWENLVYGCHRVTLERVEQACKQAGIWSRIQELPLGYHTVLADQGSPLSGGEKQRLSIAKAFLRNTPLLILDEVTAQQDSLTEQSIHTALDPLMHQKTCIVIAHRLRSVTLMDRLFVFNGGNIVQIGSHNVLVQKEGLYKKLWEAQNPTLSLTG</sequence>
<dbReference type="InterPro" id="IPR011527">
    <property type="entry name" value="ABC1_TM_dom"/>
</dbReference>
<evidence type="ECO:0000256" key="3">
    <source>
        <dbReference type="ARBA" id="ARBA00012191"/>
    </source>
</evidence>
<keyword evidence="8 12" id="KW-1133">Transmembrane helix</keyword>
<protein>
    <recommendedName>
        <fullName evidence="11">Multidrug resistance-like ATP-binding protein MdlB</fullName>
        <ecNumber evidence="3">7.6.2.2</ecNumber>
    </recommendedName>
</protein>
<comment type="catalytic activity">
    <reaction evidence="10">
        <text>ATP + H2O + xenobioticSide 1 = ADP + phosphate + xenobioticSide 2.</text>
        <dbReference type="EC" id="7.6.2.2"/>
    </reaction>
</comment>
<evidence type="ECO:0000256" key="2">
    <source>
        <dbReference type="ARBA" id="ARBA00006526"/>
    </source>
</evidence>
<dbReference type="GO" id="GO:0008559">
    <property type="term" value="F:ABC-type xenobiotic transporter activity"/>
    <property type="evidence" value="ECO:0007669"/>
    <property type="project" value="UniProtKB-EC"/>
</dbReference>
<evidence type="ECO:0000256" key="5">
    <source>
        <dbReference type="ARBA" id="ARBA00022692"/>
    </source>
</evidence>
<evidence type="ECO:0000256" key="1">
    <source>
        <dbReference type="ARBA" id="ARBA00004651"/>
    </source>
</evidence>
<evidence type="ECO:0000256" key="9">
    <source>
        <dbReference type="ARBA" id="ARBA00023136"/>
    </source>
</evidence>
<dbReference type="GO" id="GO:0005886">
    <property type="term" value="C:plasma membrane"/>
    <property type="evidence" value="ECO:0007669"/>
    <property type="project" value="UniProtKB-SubCell"/>
</dbReference>
<evidence type="ECO:0000256" key="4">
    <source>
        <dbReference type="ARBA" id="ARBA00022448"/>
    </source>
</evidence>
<dbReference type="GO" id="GO:0016887">
    <property type="term" value="F:ATP hydrolysis activity"/>
    <property type="evidence" value="ECO:0007669"/>
    <property type="project" value="InterPro"/>
</dbReference>
<dbReference type="InterPro" id="IPR027417">
    <property type="entry name" value="P-loop_NTPase"/>
</dbReference>
<evidence type="ECO:0000256" key="11">
    <source>
        <dbReference type="ARBA" id="ARBA00040960"/>
    </source>
</evidence>
<evidence type="ECO:0000256" key="10">
    <source>
        <dbReference type="ARBA" id="ARBA00034018"/>
    </source>
</evidence>
<feature type="domain" description="ABC transmembrane type-1" evidence="14">
    <location>
        <begin position="46"/>
        <end position="314"/>
    </location>
</feature>
<dbReference type="InterPro" id="IPR036640">
    <property type="entry name" value="ABC1_TM_sf"/>
</dbReference>
<accession>A0A2S5R9S3</accession>
<feature type="transmembrane region" description="Helical" evidence="12">
    <location>
        <begin position="250"/>
        <end position="275"/>
    </location>
</feature>
<dbReference type="SUPFAM" id="SSF52540">
    <property type="entry name" value="P-loop containing nucleoside triphosphate hydrolases"/>
    <property type="match status" value="1"/>
</dbReference>
<evidence type="ECO:0000313" key="16">
    <source>
        <dbReference type="Proteomes" id="UP000239425"/>
    </source>
</evidence>
<name>A0A2S5R9S3_9PROT</name>
<evidence type="ECO:0000256" key="12">
    <source>
        <dbReference type="SAM" id="Phobius"/>
    </source>
</evidence>
<dbReference type="EMBL" id="PHHC01000079">
    <property type="protein sequence ID" value="PPE04058.1"/>
    <property type="molecule type" value="Genomic_DNA"/>
</dbReference>
<dbReference type="Pfam" id="PF00005">
    <property type="entry name" value="ABC_tran"/>
    <property type="match status" value="1"/>
</dbReference>
<feature type="transmembrane region" description="Helical" evidence="12">
    <location>
        <begin position="71"/>
        <end position="88"/>
    </location>
</feature>
<dbReference type="Proteomes" id="UP000239425">
    <property type="component" value="Unassembled WGS sequence"/>
</dbReference>
<keyword evidence="9 12" id="KW-0472">Membrane</keyword>
<dbReference type="GO" id="GO:0005524">
    <property type="term" value="F:ATP binding"/>
    <property type="evidence" value="ECO:0007669"/>
    <property type="project" value="UniProtKB-KW"/>
</dbReference>
<dbReference type="InterPro" id="IPR003593">
    <property type="entry name" value="AAA+_ATPase"/>
</dbReference>
<keyword evidence="4" id="KW-0813">Transport</keyword>
<dbReference type="GO" id="GO:0005737">
    <property type="term" value="C:cytoplasm"/>
    <property type="evidence" value="ECO:0007669"/>
    <property type="project" value="UniProtKB-ARBA"/>
</dbReference>
<keyword evidence="16" id="KW-1185">Reference proteome</keyword>
<dbReference type="InterPro" id="IPR003439">
    <property type="entry name" value="ABC_transporter-like_ATP-bd"/>
</dbReference>
<keyword evidence="6" id="KW-0547">Nucleotide-binding</keyword>